<evidence type="ECO:0000313" key="2">
    <source>
        <dbReference type="Proteomes" id="UP000008694"/>
    </source>
</evidence>
<dbReference type="Gramene" id="scaffold_400668.1">
    <property type="protein sequence ID" value="scaffold_400668.1"/>
    <property type="gene ID" value="scaffold_400668.1"/>
</dbReference>
<name>D7LL33_ARALL</name>
<dbReference type="HOGENOM" id="CLU_1779960_0_0_1"/>
<evidence type="ECO:0000313" key="1">
    <source>
        <dbReference type="EMBL" id="EFH56932.1"/>
    </source>
</evidence>
<gene>
    <name evidence="1" type="ORF">ARALYDRAFT_901167</name>
</gene>
<dbReference type="EMBL" id="GL348716">
    <property type="protein sequence ID" value="EFH56932.1"/>
    <property type="molecule type" value="Genomic_DNA"/>
</dbReference>
<protein>
    <submittedName>
        <fullName evidence="1">Predicted protein</fullName>
    </submittedName>
</protein>
<organism evidence="2">
    <name type="scientific">Arabidopsis lyrata subsp. lyrata</name>
    <name type="common">Lyre-leaved rock-cress</name>
    <dbReference type="NCBI Taxonomy" id="81972"/>
    <lineage>
        <taxon>Eukaryota</taxon>
        <taxon>Viridiplantae</taxon>
        <taxon>Streptophyta</taxon>
        <taxon>Embryophyta</taxon>
        <taxon>Tracheophyta</taxon>
        <taxon>Spermatophyta</taxon>
        <taxon>Magnoliopsida</taxon>
        <taxon>eudicotyledons</taxon>
        <taxon>Gunneridae</taxon>
        <taxon>Pentapetalae</taxon>
        <taxon>rosids</taxon>
        <taxon>malvids</taxon>
        <taxon>Brassicales</taxon>
        <taxon>Brassicaceae</taxon>
        <taxon>Camelineae</taxon>
        <taxon>Arabidopsis</taxon>
    </lineage>
</organism>
<keyword evidence="2" id="KW-1185">Reference proteome</keyword>
<proteinExistence type="predicted"/>
<dbReference type="Proteomes" id="UP000008694">
    <property type="component" value="Unassembled WGS sequence"/>
</dbReference>
<dbReference type="AlphaFoldDB" id="D7LL33"/>
<accession>D7LL33</accession>
<sequence length="146" mass="16605">MSSRINQYKISVSLSGTIIETSPITMFSDAGRANARRRRDIQSSSRKLRTTFFFLWFLVRPLISVTSCSHPLLPLSFDVTELLERGQWCLPANHHHISSRSTPRVSKLAKGEAYASIRMRILQVSEDDGWDIAGFCDSESEISRRD</sequence>
<reference evidence="2" key="1">
    <citation type="journal article" date="2011" name="Nat. Genet.">
        <title>The Arabidopsis lyrata genome sequence and the basis of rapid genome size change.</title>
        <authorList>
            <person name="Hu T.T."/>
            <person name="Pattyn P."/>
            <person name="Bakker E.G."/>
            <person name="Cao J."/>
            <person name="Cheng J.-F."/>
            <person name="Clark R.M."/>
            <person name="Fahlgren N."/>
            <person name="Fawcett J.A."/>
            <person name="Grimwood J."/>
            <person name="Gundlach H."/>
            <person name="Haberer G."/>
            <person name="Hollister J.D."/>
            <person name="Ossowski S."/>
            <person name="Ottilar R.P."/>
            <person name="Salamov A.A."/>
            <person name="Schneeberger K."/>
            <person name="Spannagl M."/>
            <person name="Wang X."/>
            <person name="Yang L."/>
            <person name="Nasrallah M.E."/>
            <person name="Bergelson J."/>
            <person name="Carrington J.C."/>
            <person name="Gaut B.S."/>
            <person name="Schmutz J."/>
            <person name="Mayer K.F.X."/>
            <person name="Van de Peer Y."/>
            <person name="Grigoriev I.V."/>
            <person name="Nordborg M."/>
            <person name="Weigel D."/>
            <person name="Guo Y.-L."/>
        </authorList>
    </citation>
    <scope>NUCLEOTIDE SEQUENCE [LARGE SCALE GENOMIC DNA]</scope>
    <source>
        <strain evidence="2">cv. MN47</strain>
    </source>
</reference>